<comment type="caution">
    <text evidence="1">The sequence shown here is derived from an EMBL/GenBank/DDBJ whole genome shotgun (WGS) entry which is preliminary data.</text>
</comment>
<name>A0AAV4V5X9_CAEEX</name>
<proteinExistence type="predicted"/>
<protein>
    <submittedName>
        <fullName evidence="1">Uncharacterized protein</fullName>
    </submittedName>
</protein>
<dbReference type="Proteomes" id="UP001054945">
    <property type="component" value="Unassembled WGS sequence"/>
</dbReference>
<gene>
    <name evidence="1" type="ORF">CEXT_128671</name>
</gene>
<organism evidence="1 2">
    <name type="scientific">Caerostris extrusa</name>
    <name type="common">Bark spider</name>
    <name type="synonym">Caerostris bankana</name>
    <dbReference type="NCBI Taxonomy" id="172846"/>
    <lineage>
        <taxon>Eukaryota</taxon>
        <taxon>Metazoa</taxon>
        <taxon>Ecdysozoa</taxon>
        <taxon>Arthropoda</taxon>
        <taxon>Chelicerata</taxon>
        <taxon>Arachnida</taxon>
        <taxon>Araneae</taxon>
        <taxon>Araneomorphae</taxon>
        <taxon>Entelegynae</taxon>
        <taxon>Araneoidea</taxon>
        <taxon>Araneidae</taxon>
        <taxon>Caerostris</taxon>
    </lineage>
</organism>
<dbReference type="EMBL" id="BPLR01013992">
    <property type="protein sequence ID" value="GIY65453.1"/>
    <property type="molecule type" value="Genomic_DNA"/>
</dbReference>
<evidence type="ECO:0000313" key="1">
    <source>
        <dbReference type="EMBL" id="GIY65453.1"/>
    </source>
</evidence>
<keyword evidence="2" id="KW-1185">Reference proteome</keyword>
<sequence length="187" mass="21121">MQQTDCFHGPASNISQRPLTPIKTATWPKLANQSVIPEPVRKAFFCPPDGARGSIKRCGFPETSRTIVQSISVSNSRADLEKSPVVAKKKKKKELVVCEKPHPECLQGMTSLWMTDRRPAFSEKPISLSVCSRQKRFLTAAAPSCVQRQQEKRKKKIPCNAMMIVYFRFAYLEIQSFSVDCEREDAV</sequence>
<dbReference type="AlphaFoldDB" id="A0AAV4V5X9"/>
<accession>A0AAV4V5X9</accession>
<reference evidence="1 2" key="1">
    <citation type="submission" date="2021-06" db="EMBL/GenBank/DDBJ databases">
        <title>Caerostris extrusa draft genome.</title>
        <authorList>
            <person name="Kono N."/>
            <person name="Arakawa K."/>
        </authorList>
    </citation>
    <scope>NUCLEOTIDE SEQUENCE [LARGE SCALE GENOMIC DNA]</scope>
</reference>
<evidence type="ECO:0000313" key="2">
    <source>
        <dbReference type="Proteomes" id="UP001054945"/>
    </source>
</evidence>